<evidence type="ECO:0000313" key="2">
    <source>
        <dbReference type="Proteomes" id="UP001445335"/>
    </source>
</evidence>
<comment type="caution">
    <text evidence="1">The sequence shown here is derived from an EMBL/GenBank/DDBJ whole genome shotgun (WGS) entry which is preliminary data.</text>
</comment>
<dbReference type="InterPro" id="IPR007815">
    <property type="entry name" value="Emycin_Estase"/>
</dbReference>
<dbReference type="GO" id="GO:0046677">
    <property type="term" value="P:response to antibiotic"/>
    <property type="evidence" value="ECO:0007669"/>
    <property type="project" value="InterPro"/>
</dbReference>
<dbReference type="Pfam" id="PF05139">
    <property type="entry name" value="Erythro_esteras"/>
    <property type="match status" value="1"/>
</dbReference>
<dbReference type="PANTHER" id="PTHR31299:SF0">
    <property type="entry name" value="ESTERASE, PUTATIVE (AFU_ORTHOLOGUE AFUA_1G05850)-RELATED"/>
    <property type="match status" value="1"/>
</dbReference>
<organism evidence="1 2">
    <name type="scientific">Elliptochloris bilobata</name>
    <dbReference type="NCBI Taxonomy" id="381761"/>
    <lineage>
        <taxon>Eukaryota</taxon>
        <taxon>Viridiplantae</taxon>
        <taxon>Chlorophyta</taxon>
        <taxon>core chlorophytes</taxon>
        <taxon>Trebouxiophyceae</taxon>
        <taxon>Trebouxiophyceae incertae sedis</taxon>
        <taxon>Elliptochloris clade</taxon>
        <taxon>Elliptochloris</taxon>
    </lineage>
</organism>
<accession>A0AAW1R2K8</accession>
<dbReference type="InterPro" id="IPR052036">
    <property type="entry name" value="Hydrolase/PRTase-associated"/>
</dbReference>
<proteinExistence type="predicted"/>
<name>A0AAW1R2K8_9CHLO</name>
<gene>
    <name evidence="1" type="ORF">WJX81_000131</name>
</gene>
<keyword evidence="2" id="KW-1185">Reference proteome</keyword>
<protein>
    <recommendedName>
        <fullName evidence="3">Erythromycin esterase</fullName>
    </recommendedName>
</protein>
<dbReference type="Gene3D" id="3.30.1870.10">
    <property type="entry name" value="EreA-like, domain 2"/>
    <property type="match status" value="1"/>
</dbReference>
<reference evidence="1 2" key="1">
    <citation type="journal article" date="2024" name="Nat. Commun.">
        <title>Phylogenomics reveals the evolutionary origins of lichenization in chlorophyte algae.</title>
        <authorList>
            <person name="Puginier C."/>
            <person name="Libourel C."/>
            <person name="Otte J."/>
            <person name="Skaloud P."/>
            <person name="Haon M."/>
            <person name="Grisel S."/>
            <person name="Petersen M."/>
            <person name="Berrin J.G."/>
            <person name="Delaux P.M."/>
            <person name="Dal Grande F."/>
            <person name="Keller J."/>
        </authorList>
    </citation>
    <scope>NUCLEOTIDE SEQUENCE [LARGE SCALE GENOMIC DNA]</scope>
    <source>
        <strain evidence="1 2">SAG 245.80</strain>
    </source>
</reference>
<evidence type="ECO:0008006" key="3">
    <source>
        <dbReference type="Google" id="ProtNLM"/>
    </source>
</evidence>
<dbReference type="AlphaFoldDB" id="A0AAW1R2K8"/>
<dbReference type="Proteomes" id="UP001445335">
    <property type="component" value="Unassembled WGS sequence"/>
</dbReference>
<dbReference type="SUPFAM" id="SSF159501">
    <property type="entry name" value="EreA/ChaN-like"/>
    <property type="match status" value="1"/>
</dbReference>
<dbReference type="EMBL" id="JALJOU010000054">
    <property type="protein sequence ID" value="KAK9827952.1"/>
    <property type="molecule type" value="Genomic_DNA"/>
</dbReference>
<sequence>MVQVERSTGPVIKQHAFPATPQSVLKHIPESCDFVLIGEASHGTHEFYSVWAEVTKLLIQQRQLNAVALEADFPDAFKTNLWVRGLSDEKDANAALSAFKCFPQWMWRNRPGEALVTWLRSHNLGLPEAERTKYAARDYGMERQCTWRSAAASVRWRRPFAAVCNARVVKGAETYYRNMFFPGGGQ</sequence>
<evidence type="ECO:0000313" key="1">
    <source>
        <dbReference type="EMBL" id="KAK9827952.1"/>
    </source>
</evidence>
<dbReference type="PANTHER" id="PTHR31299">
    <property type="entry name" value="ESTERASE, PUTATIVE (AFU_ORTHOLOGUE AFUA_1G05850)-RELATED"/>
    <property type="match status" value="1"/>
</dbReference>